<keyword evidence="3" id="KW-1185">Reference proteome</keyword>
<dbReference type="Pfam" id="PF00583">
    <property type="entry name" value="Acetyltransf_1"/>
    <property type="match status" value="1"/>
</dbReference>
<reference evidence="2" key="1">
    <citation type="submission" date="2022-01" db="EMBL/GenBank/DDBJ databases">
        <authorList>
            <person name="Criscuolo A."/>
        </authorList>
    </citation>
    <scope>NUCLEOTIDE SEQUENCE</scope>
    <source>
        <strain evidence="2">CIP111893</strain>
    </source>
</reference>
<comment type="caution">
    <text evidence="2">The sequence shown here is derived from an EMBL/GenBank/DDBJ whole genome shotgun (WGS) entry which is preliminary data.</text>
</comment>
<accession>A0ABM9SFB0</accession>
<dbReference type="InterPro" id="IPR000182">
    <property type="entry name" value="GNAT_dom"/>
</dbReference>
<dbReference type="CDD" id="cd04301">
    <property type="entry name" value="NAT_SF"/>
    <property type="match status" value="1"/>
</dbReference>
<evidence type="ECO:0000313" key="2">
    <source>
        <dbReference type="EMBL" id="CAH1198868.1"/>
    </source>
</evidence>
<gene>
    <name evidence="2" type="ORF">PAECIP111893_01142</name>
</gene>
<proteinExistence type="predicted"/>
<sequence>MYQCRPVLAEDYSFICSFPQNAEELFYMFPTAVYPLTVDQIEGNSNSRLKPTVILNHSGQVTGYSNLYNYEEAERCWLGNVILSPGYRGTGLAEALINNMIAIARNELVVKTLHLCCHSTNTRGLLFYSKLGFKPYDLTKITGKQGELIAGILMRISLND</sequence>
<dbReference type="SUPFAM" id="SSF55729">
    <property type="entry name" value="Acyl-CoA N-acyltransferases (Nat)"/>
    <property type="match status" value="1"/>
</dbReference>
<evidence type="ECO:0000259" key="1">
    <source>
        <dbReference type="PROSITE" id="PS51186"/>
    </source>
</evidence>
<feature type="domain" description="N-acetyltransferase" evidence="1">
    <location>
        <begin position="2"/>
        <end position="159"/>
    </location>
</feature>
<dbReference type="Proteomes" id="UP000838686">
    <property type="component" value="Unassembled WGS sequence"/>
</dbReference>
<organism evidence="2 3">
    <name type="scientific">Paenibacillus plantiphilus</name>
    <dbReference type="NCBI Taxonomy" id="2905650"/>
    <lineage>
        <taxon>Bacteria</taxon>
        <taxon>Bacillati</taxon>
        <taxon>Bacillota</taxon>
        <taxon>Bacilli</taxon>
        <taxon>Bacillales</taxon>
        <taxon>Paenibacillaceae</taxon>
        <taxon>Paenibacillus</taxon>
    </lineage>
</organism>
<protein>
    <recommendedName>
        <fullName evidence="1">N-acetyltransferase domain-containing protein</fullName>
    </recommendedName>
</protein>
<evidence type="ECO:0000313" key="3">
    <source>
        <dbReference type="Proteomes" id="UP000838686"/>
    </source>
</evidence>
<dbReference type="Gene3D" id="3.40.630.30">
    <property type="match status" value="1"/>
</dbReference>
<name>A0ABM9SFB0_9BACL</name>
<dbReference type="EMBL" id="CAKMMF010000005">
    <property type="protein sequence ID" value="CAH1198868.1"/>
    <property type="molecule type" value="Genomic_DNA"/>
</dbReference>
<dbReference type="PROSITE" id="PS51186">
    <property type="entry name" value="GNAT"/>
    <property type="match status" value="1"/>
</dbReference>
<dbReference type="InterPro" id="IPR016181">
    <property type="entry name" value="Acyl_CoA_acyltransferase"/>
</dbReference>